<keyword evidence="2" id="KW-1185">Reference proteome</keyword>
<evidence type="ECO:0000313" key="2">
    <source>
        <dbReference type="Proteomes" id="UP000799324"/>
    </source>
</evidence>
<evidence type="ECO:0000313" key="1">
    <source>
        <dbReference type="EMBL" id="KAF2651730.1"/>
    </source>
</evidence>
<dbReference type="AlphaFoldDB" id="A0A6A6SVX6"/>
<name>A0A6A6SVX6_9PLEO</name>
<dbReference type="Proteomes" id="UP000799324">
    <property type="component" value="Unassembled WGS sequence"/>
</dbReference>
<gene>
    <name evidence="1" type="ORF">K491DRAFT_781607</name>
</gene>
<accession>A0A6A6SVX6</accession>
<organism evidence="1 2">
    <name type="scientific">Lophiostoma macrostomum CBS 122681</name>
    <dbReference type="NCBI Taxonomy" id="1314788"/>
    <lineage>
        <taxon>Eukaryota</taxon>
        <taxon>Fungi</taxon>
        <taxon>Dikarya</taxon>
        <taxon>Ascomycota</taxon>
        <taxon>Pezizomycotina</taxon>
        <taxon>Dothideomycetes</taxon>
        <taxon>Pleosporomycetidae</taxon>
        <taxon>Pleosporales</taxon>
        <taxon>Lophiostomataceae</taxon>
        <taxon>Lophiostoma</taxon>
    </lineage>
</organism>
<dbReference type="EMBL" id="MU004418">
    <property type="protein sequence ID" value="KAF2651730.1"/>
    <property type="molecule type" value="Genomic_DNA"/>
</dbReference>
<reference evidence="1" key="1">
    <citation type="journal article" date="2020" name="Stud. Mycol.">
        <title>101 Dothideomycetes genomes: a test case for predicting lifestyles and emergence of pathogens.</title>
        <authorList>
            <person name="Haridas S."/>
            <person name="Albert R."/>
            <person name="Binder M."/>
            <person name="Bloem J."/>
            <person name="Labutti K."/>
            <person name="Salamov A."/>
            <person name="Andreopoulos B."/>
            <person name="Baker S."/>
            <person name="Barry K."/>
            <person name="Bills G."/>
            <person name="Bluhm B."/>
            <person name="Cannon C."/>
            <person name="Castanera R."/>
            <person name="Culley D."/>
            <person name="Daum C."/>
            <person name="Ezra D."/>
            <person name="Gonzalez J."/>
            <person name="Henrissat B."/>
            <person name="Kuo A."/>
            <person name="Liang C."/>
            <person name="Lipzen A."/>
            <person name="Lutzoni F."/>
            <person name="Magnuson J."/>
            <person name="Mondo S."/>
            <person name="Nolan M."/>
            <person name="Ohm R."/>
            <person name="Pangilinan J."/>
            <person name="Park H.-J."/>
            <person name="Ramirez L."/>
            <person name="Alfaro M."/>
            <person name="Sun H."/>
            <person name="Tritt A."/>
            <person name="Yoshinaga Y."/>
            <person name="Zwiers L.-H."/>
            <person name="Turgeon B."/>
            <person name="Goodwin S."/>
            <person name="Spatafora J."/>
            <person name="Crous P."/>
            <person name="Grigoriev I."/>
        </authorList>
    </citation>
    <scope>NUCLEOTIDE SEQUENCE</scope>
    <source>
        <strain evidence="1">CBS 122681</strain>
    </source>
</reference>
<dbReference type="OrthoDB" id="10516399at2759"/>
<proteinExistence type="predicted"/>
<protein>
    <submittedName>
        <fullName evidence="1">Uncharacterized protein</fullName>
    </submittedName>
</protein>
<sequence>MSICHDRLDTCCQLPDLKTPYSCDGWDHPHCCGTSTPACGADPSCENLKGDADVTAAESALAPSTVADVPTGTGTGTGSAAVEGRLATVTAERGPEATAGAVGVPVGRGGGLVVVVAAFALLY</sequence>